<comment type="catalytic activity">
    <reaction evidence="11">
        <text>cholesterol(in) + ATP + H2O = cholesterol(out) + ADP + phosphate + H(+)</text>
        <dbReference type="Rhea" id="RHEA:39051"/>
        <dbReference type="ChEBI" id="CHEBI:15377"/>
        <dbReference type="ChEBI" id="CHEBI:15378"/>
        <dbReference type="ChEBI" id="CHEBI:16113"/>
        <dbReference type="ChEBI" id="CHEBI:30616"/>
        <dbReference type="ChEBI" id="CHEBI:43474"/>
        <dbReference type="ChEBI" id="CHEBI:456216"/>
    </reaction>
    <physiologicalReaction direction="left-to-right" evidence="11">
        <dbReference type="Rhea" id="RHEA:39052"/>
    </physiologicalReaction>
</comment>
<keyword evidence="6" id="KW-0067">ATP-binding</keyword>
<dbReference type="InterPro" id="IPR027417">
    <property type="entry name" value="P-loop_NTPase"/>
</dbReference>
<dbReference type="GO" id="GO:0012505">
    <property type="term" value="C:endomembrane system"/>
    <property type="evidence" value="ECO:0007669"/>
    <property type="project" value="UniProtKB-SubCell"/>
</dbReference>
<dbReference type="InterPro" id="IPR003593">
    <property type="entry name" value="AAA+_ATPase"/>
</dbReference>
<accession>A0A8C5Z7X4</accession>
<feature type="transmembrane region" description="Helical" evidence="12">
    <location>
        <begin position="886"/>
        <end position="912"/>
    </location>
</feature>
<protein>
    <submittedName>
        <fullName evidence="14">ATP binding cassette subfamily A member 3</fullName>
    </submittedName>
</protein>
<comment type="subcellular location">
    <subcellularLocation>
        <location evidence="1">Endomembrane system</location>
        <topology evidence="1">Multi-pass membrane protein</topology>
    </subcellularLocation>
</comment>
<evidence type="ECO:0000256" key="7">
    <source>
        <dbReference type="ARBA" id="ARBA00022989"/>
    </source>
</evidence>
<dbReference type="SUPFAM" id="SSF52540">
    <property type="entry name" value="P-loop containing nucleoside triphosphate hydrolases"/>
    <property type="match status" value="2"/>
</dbReference>
<dbReference type="GeneTree" id="ENSGT00940000155289"/>
<dbReference type="PANTHER" id="PTHR19229:SF98">
    <property type="entry name" value="PHOSPHOLIPID-TRANSPORTING ATPASE ABCA3"/>
    <property type="match status" value="1"/>
</dbReference>
<evidence type="ECO:0000256" key="5">
    <source>
        <dbReference type="ARBA" id="ARBA00022741"/>
    </source>
</evidence>
<dbReference type="PROSITE" id="PS00211">
    <property type="entry name" value="ABC_TRANSPORTER_1"/>
    <property type="match status" value="1"/>
</dbReference>
<evidence type="ECO:0000256" key="4">
    <source>
        <dbReference type="ARBA" id="ARBA00022737"/>
    </source>
</evidence>
<feature type="transmembrane region" description="Helical" evidence="12">
    <location>
        <begin position="261"/>
        <end position="283"/>
    </location>
</feature>
<dbReference type="GO" id="GO:0005319">
    <property type="term" value="F:lipid transporter activity"/>
    <property type="evidence" value="ECO:0007669"/>
    <property type="project" value="TreeGrafter"/>
</dbReference>
<dbReference type="GO" id="GO:0016020">
    <property type="term" value="C:membrane"/>
    <property type="evidence" value="ECO:0007669"/>
    <property type="project" value="InterPro"/>
</dbReference>
<evidence type="ECO:0000256" key="8">
    <source>
        <dbReference type="ARBA" id="ARBA00023055"/>
    </source>
</evidence>
<dbReference type="Proteomes" id="UP000694407">
    <property type="component" value="Unplaced"/>
</dbReference>
<evidence type="ECO:0000259" key="13">
    <source>
        <dbReference type="PROSITE" id="PS50893"/>
    </source>
</evidence>
<keyword evidence="2" id="KW-0813">Transport</keyword>
<dbReference type="CDD" id="cd03263">
    <property type="entry name" value="ABC_subfamily_A"/>
    <property type="match status" value="2"/>
</dbReference>
<feature type="transmembrane region" description="Helical" evidence="12">
    <location>
        <begin position="371"/>
        <end position="392"/>
    </location>
</feature>
<feature type="domain" description="ABC transporter" evidence="13">
    <location>
        <begin position="530"/>
        <end position="763"/>
    </location>
</feature>
<evidence type="ECO:0000256" key="1">
    <source>
        <dbReference type="ARBA" id="ARBA00004127"/>
    </source>
</evidence>
<evidence type="ECO:0000256" key="10">
    <source>
        <dbReference type="ARBA" id="ARBA00023180"/>
    </source>
</evidence>
<keyword evidence="9 12" id="KW-0472">Membrane</keyword>
<feature type="transmembrane region" description="Helical" evidence="12">
    <location>
        <begin position="845"/>
        <end position="866"/>
    </location>
</feature>
<evidence type="ECO:0000256" key="6">
    <source>
        <dbReference type="ARBA" id="ARBA00022840"/>
    </source>
</evidence>
<evidence type="ECO:0000256" key="12">
    <source>
        <dbReference type="SAM" id="Phobius"/>
    </source>
</evidence>
<dbReference type="SMART" id="SM00382">
    <property type="entry name" value="AAA"/>
    <property type="match status" value="2"/>
</dbReference>
<feature type="transmembrane region" description="Helical" evidence="12">
    <location>
        <begin position="22"/>
        <end position="42"/>
    </location>
</feature>
<dbReference type="GO" id="GO:0005524">
    <property type="term" value="F:ATP binding"/>
    <property type="evidence" value="ECO:0007669"/>
    <property type="project" value="UniProtKB-KW"/>
</dbReference>
<dbReference type="Pfam" id="PF00005">
    <property type="entry name" value="ABC_tran"/>
    <property type="match status" value="2"/>
</dbReference>
<dbReference type="GO" id="GO:0016887">
    <property type="term" value="F:ATP hydrolysis activity"/>
    <property type="evidence" value="ECO:0007669"/>
    <property type="project" value="InterPro"/>
</dbReference>
<keyword evidence="8" id="KW-0445">Lipid transport</keyword>
<feature type="transmembrane region" description="Helical" evidence="12">
    <location>
        <begin position="303"/>
        <end position="325"/>
    </location>
</feature>
<dbReference type="PROSITE" id="PS50893">
    <property type="entry name" value="ABC_TRANSPORTER_2"/>
    <property type="match status" value="2"/>
</dbReference>
<sequence length="1449" mass="163512">MAVLQQLALLLWKNYTLQKRKILVTILELFLPLLFSGILIWLRLKIQSENVPNATVYPGQSIQELPLFFTFPPPGDTWELAYIPSHSEAAKTITETVRKSLVINMRVRGFPSEKDFEDYVRFDNHSSNVLAAVVFQLASNHSKEPLPLAVKYHLRFSYTRRNYMWTQTGNFFLKETEGWHTTSLFPLFPNPGPREPAFPDGGEPGYIREGFLAVQHAVDKAIMYYHANASAHQLFQKLTVVAKRFPFPPFISDPFLVAIQYQLPLLLMLSFTYTSLSIIRAVVQEKERRLKEYMRMMGLSSWLHWSAWFLMFFLFLLIVVSFMTLLFCIKVKKDVAVLSSSDPSLVLAFLLCFAISSISFSFMVSTFFSKANMAAAIGGFLYFFTYIPYFFVAPRYNWMTLTQKLFSCLLSNVAMAMGAQLIGKFEAKGTGIQWRDLLSPVNVDDDFCFGQVLGMLLLDSVLYGLVTWYVEAVFPGQFGVPQPWYFFLMPSYWCGNPRTVVGKEEEDSDPEKALRTEYFEAEPEDLVAGIKIKHLSKVFQVGNKDKTAVRDLNLNLYEGQITVLLGHNGAGKTTTLAMLTGLFPPTSGRAYISGYEISQDMVQIRKSLGLCPQHDILFDNLTVVEHLYFYAQLKGLSQQKCPEEVKQMLHILNLEDKRNSRCKFLSGGMKRKLSIGIALIAGSKVLMLDEPTSGMDAISRRAIWDLLQQQKSDRTILLTTHFMDEADLLGDRIAIMAKGELQCCGSSLFLKQKYGAGYHMTLVKEPHCNPEGISQLVHHHVPNATLESSVGAELSFILPKESTHRFESLFTKLENKQKELGIASFGASVTTMEEVFLRGRKGFNIALNLLFAMAFLASTFSILAVSERAVQAKHVQLVSGVHVATFWFSALLWDLISFLVPALLLLVVFRAFDVRAFTRDGHMADVLLLLMLYGWAIIPFMYLMSFFFSGASTAYTRLTIFNILSGIATFLVVTIMRIPAVKLEELSRTLDHVFLVLPNHCLGMAVSSFYENYETQRYCTSSEVAAHYCKKYNIKYQENFFAWSAPGVGRFMTSMAASGCAYLTLLFLIETNLLWRLRTFICAFQKRWTLEELHNRTSVLPEDQDVADERSRVLAPGLDILLHTPLTIRELSKVYEQRVPLLAVDRISLTVQKGECFGLLGFNGAGKTTTFKMLTGEEPITSGDAFVESYSISSDIGKVRQRMGYCPQFDALLDHMTGREMLVMYARLRGIPEHLIDPCVENTLRGLLLEPHANKLVRTYSGGNKRKLSTGIALIGDPAVIFLDEPSTGMDPVARRLLWDTVARARESGKAIVITSHSMEECEALCTRLAIMVQGQFKCLGSPQHLKSKFGSGYSLRAKVRSEGQQEALEEFKAFVDLTFPGSVLEDEHQGMVHYHLPGGNLSWAKVFGILEKAKEKYGVDDYSVSQISLEQVFLSFAHLQPLTTEEGR</sequence>
<feature type="transmembrane region" description="Helical" evidence="12">
    <location>
        <begin position="960"/>
        <end position="980"/>
    </location>
</feature>
<dbReference type="GO" id="GO:0140359">
    <property type="term" value="F:ABC-type transporter activity"/>
    <property type="evidence" value="ECO:0007669"/>
    <property type="project" value="InterPro"/>
</dbReference>
<evidence type="ECO:0000256" key="9">
    <source>
        <dbReference type="ARBA" id="ARBA00023136"/>
    </source>
</evidence>
<keyword evidence="5" id="KW-0547">Nucleotide-binding</keyword>
<dbReference type="PANTHER" id="PTHR19229">
    <property type="entry name" value="ATP-BINDING CASSETTE TRANSPORTER SUBFAMILY A ABCA"/>
    <property type="match status" value="1"/>
</dbReference>
<keyword evidence="3 12" id="KW-0812">Transmembrane</keyword>
<evidence type="ECO:0000256" key="11">
    <source>
        <dbReference type="ARBA" id="ARBA00050894"/>
    </source>
</evidence>
<keyword evidence="15" id="KW-1185">Reference proteome</keyword>
<keyword evidence="10" id="KW-0325">Glycoprotein</keyword>
<reference evidence="14" key="1">
    <citation type="submission" date="2025-08" db="UniProtKB">
        <authorList>
            <consortium name="Ensembl"/>
        </authorList>
    </citation>
    <scope>IDENTIFICATION</scope>
</reference>
<dbReference type="InterPro" id="IPR017871">
    <property type="entry name" value="ABC_transporter-like_CS"/>
</dbReference>
<dbReference type="GO" id="GO:0005737">
    <property type="term" value="C:cytoplasm"/>
    <property type="evidence" value="ECO:0007669"/>
    <property type="project" value="UniProtKB-ARBA"/>
</dbReference>
<organism evidence="14 15">
    <name type="scientific">Marmota marmota marmota</name>
    <name type="common">Alpine marmot</name>
    <dbReference type="NCBI Taxonomy" id="9994"/>
    <lineage>
        <taxon>Eukaryota</taxon>
        <taxon>Metazoa</taxon>
        <taxon>Chordata</taxon>
        <taxon>Craniata</taxon>
        <taxon>Vertebrata</taxon>
        <taxon>Euteleostomi</taxon>
        <taxon>Mammalia</taxon>
        <taxon>Eutheria</taxon>
        <taxon>Euarchontoglires</taxon>
        <taxon>Glires</taxon>
        <taxon>Rodentia</taxon>
        <taxon>Sciuromorpha</taxon>
        <taxon>Sciuridae</taxon>
        <taxon>Xerinae</taxon>
        <taxon>Marmotini</taxon>
        <taxon>Marmota</taxon>
    </lineage>
</organism>
<dbReference type="Ensembl" id="ENSMMMT00000012161.1">
    <property type="protein sequence ID" value="ENSMMMP00000010660.1"/>
    <property type="gene ID" value="ENSMMMG00000009333.1"/>
</dbReference>
<feature type="transmembrane region" description="Helical" evidence="12">
    <location>
        <begin position="924"/>
        <end position="948"/>
    </location>
</feature>
<feature type="transmembrane region" description="Helical" evidence="12">
    <location>
        <begin position="345"/>
        <end position="364"/>
    </location>
</feature>
<dbReference type="FunFam" id="3.40.50.300:FF:000465">
    <property type="entry name" value="ATP-binding cassette, sub-family A (ABC1), member 3"/>
    <property type="match status" value="1"/>
</dbReference>
<name>A0A8C5Z7X4_MARMA</name>
<dbReference type="FunFam" id="3.40.50.300:FF:000327">
    <property type="entry name" value="ATP-binding cassette sub-family A member 3"/>
    <property type="match status" value="1"/>
</dbReference>
<feature type="domain" description="ABC transporter" evidence="13">
    <location>
        <begin position="1126"/>
        <end position="1359"/>
    </location>
</feature>
<evidence type="ECO:0000313" key="15">
    <source>
        <dbReference type="Proteomes" id="UP000694407"/>
    </source>
</evidence>
<keyword evidence="7 12" id="KW-1133">Transmembrane helix</keyword>
<reference evidence="14" key="2">
    <citation type="submission" date="2025-09" db="UniProtKB">
        <authorList>
            <consortium name="Ensembl"/>
        </authorList>
    </citation>
    <scope>IDENTIFICATION</scope>
</reference>
<gene>
    <name evidence="14" type="primary">ABCA3</name>
</gene>
<dbReference type="InterPro" id="IPR003439">
    <property type="entry name" value="ABC_transporter-like_ATP-bd"/>
</dbReference>
<dbReference type="Pfam" id="PF12698">
    <property type="entry name" value="ABC2_membrane_3"/>
    <property type="match status" value="2"/>
</dbReference>
<evidence type="ECO:0000256" key="3">
    <source>
        <dbReference type="ARBA" id="ARBA00022692"/>
    </source>
</evidence>
<dbReference type="Gene3D" id="3.40.50.300">
    <property type="entry name" value="P-loop containing nucleotide triphosphate hydrolases"/>
    <property type="match status" value="2"/>
</dbReference>
<dbReference type="Pfam" id="PF23321">
    <property type="entry name" value="R1_ABCA1"/>
    <property type="match status" value="1"/>
</dbReference>
<dbReference type="InterPro" id="IPR056264">
    <property type="entry name" value="R2_ABCA1-4-like"/>
</dbReference>
<dbReference type="InterPro" id="IPR026082">
    <property type="entry name" value="ABCA"/>
</dbReference>
<keyword evidence="4" id="KW-0677">Repeat</keyword>
<evidence type="ECO:0000256" key="2">
    <source>
        <dbReference type="ARBA" id="ARBA00022448"/>
    </source>
</evidence>
<evidence type="ECO:0000313" key="14">
    <source>
        <dbReference type="Ensembl" id="ENSMMMP00000010660.1"/>
    </source>
</evidence>
<dbReference type="InterPro" id="IPR013525">
    <property type="entry name" value="ABC2_TM"/>
</dbReference>
<proteinExistence type="predicted"/>